<feature type="domain" description="MutL C-terminal dimerisation" evidence="4">
    <location>
        <begin position="557"/>
        <end position="734"/>
    </location>
</feature>
<protein>
    <recommendedName>
        <fullName evidence="8">MutL C-terminal dimerisation domain-containing protein</fullName>
    </recommendedName>
</protein>
<evidence type="ECO:0000256" key="2">
    <source>
        <dbReference type="ARBA" id="ARBA00022763"/>
    </source>
</evidence>
<dbReference type="InParanoid" id="A0A2V0PFP7"/>
<dbReference type="PANTHER" id="PTHR10073:SF47">
    <property type="entry name" value="DNA MISMATCH REPAIR PROTEIN MLH3"/>
    <property type="match status" value="1"/>
</dbReference>
<evidence type="ECO:0000313" key="6">
    <source>
        <dbReference type="EMBL" id="GBF98678.1"/>
    </source>
</evidence>
<dbReference type="GO" id="GO:0016887">
    <property type="term" value="F:ATP hydrolysis activity"/>
    <property type="evidence" value="ECO:0007669"/>
    <property type="project" value="InterPro"/>
</dbReference>
<evidence type="ECO:0000313" key="7">
    <source>
        <dbReference type="Proteomes" id="UP000247498"/>
    </source>
</evidence>
<dbReference type="SUPFAM" id="SSF54211">
    <property type="entry name" value="Ribosomal protein S5 domain 2-like"/>
    <property type="match status" value="1"/>
</dbReference>
<reference evidence="6 7" key="1">
    <citation type="journal article" date="2018" name="Sci. Rep.">
        <title>Raphidocelis subcapitata (=Pseudokirchneriella subcapitata) provides an insight into genome evolution and environmental adaptations in the Sphaeropleales.</title>
        <authorList>
            <person name="Suzuki S."/>
            <person name="Yamaguchi H."/>
            <person name="Nakajima N."/>
            <person name="Kawachi M."/>
        </authorList>
    </citation>
    <scope>NUCLEOTIDE SEQUENCE [LARGE SCALE GENOMIC DNA]</scope>
    <source>
        <strain evidence="6 7">NIES-35</strain>
    </source>
</reference>
<dbReference type="AlphaFoldDB" id="A0A2V0PFP7"/>
<dbReference type="InterPro" id="IPR014721">
    <property type="entry name" value="Ribsml_uS5_D2-typ_fold_subgr"/>
</dbReference>
<keyword evidence="3" id="KW-0175">Coiled coil</keyword>
<dbReference type="SMART" id="SM00853">
    <property type="entry name" value="MutL_C"/>
    <property type="match status" value="1"/>
</dbReference>
<sequence>MKSASAIAPLPPGLAAALGAAPQVPDAAAAISELVSNAVDAGARRVVVQLLALGPEDVAFAVEDDGAGIAPCSFAVLAQPGCTSKLRTTAQLEAGPCTLGFKGQALAALAAAADLEVVSRAAGGFETYAKRVRGGRVLGCGPAPAPRLRQGTRVGVAEFGLGTPVRRLQQLQAACSGALVRDVQRRLAALLLPWPEVALDLLDATTAASGGGADAWSGAASGACGGGGVAIMRLVQARPAADMFARLLWEAPADALLPVQAAAPAAHLEGCALAPGAACSASGQALLYVGRRLVRSAQLDALLDAWFVHAYAHHAGGDGATLLARSSRRVRPAYILQLSCPAGAVDVTTEPDKSVCLFRAWPAVAAVVMDALAPLWGPPPATLRAGLALGGAVSSGGRGGRSVGGGGASSNCSWQEASITAAQRHTVRGVLSDLKAAAARSSGSSEPGWMPQAKNSIASGSLQRRSACLPSGSGSGVVAPRCPEPGVGGAPAWHAQGAALFSGSGDQLWAKAPGACVDATAAAVLSVELLQRDASARGLGRLVPDTVQREHLEGAVFLQQVDSKAIIARCGPLLVALDQHAADERVQLEALQARIARESAAAQGVEGRGAGKHEGRGEGLVQTLPLQPAQALDLSASELQTLRAHRTRIAAWGWQLALPDAHGSGTDAAGTCAVALQRIPLVLGVPLGGLDLRLYLHQLAESGSGAGGAALPPGVARTARSKACRSAVKFNDPLTSAECRTLIQRLGATQMPFACAHGRPTTAPLLDLAALTAVLRAGRARRQPEEGAPRRLTVARLSKLARAEVVG</sequence>
<dbReference type="SMART" id="SM01340">
    <property type="entry name" value="DNA_mis_repair"/>
    <property type="match status" value="1"/>
</dbReference>
<keyword evidence="2" id="KW-0227">DNA damage</keyword>
<dbReference type="InterPro" id="IPR037198">
    <property type="entry name" value="MutL_C_sf"/>
</dbReference>
<dbReference type="InterPro" id="IPR013507">
    <property type="entry name" value="DNA_mismatch_S5_2-like"/>
</dbReference>
<dbReference type="GO" id="GO:0006298">
    <property type="term" value="P:mismatch repair"/>
    <property type="evidence" value="ECO:0007669"/>
    <property type="project" value="InterPro"/>
</dbReference>
<evidence type="ECO:0000256" key="3">
    <source>
        <dbReference type="SAM" id="Coils"/>
    </source>
</evidence>
<dbReference type="GO" id="GO:0032300">
    <property type="term" value="C:mismatch repair complex"/>
    <property type="evidence" value="ECO:0007669"/>
    <property type="project" value="InterPro"/>
</dbReference>
<organism evidence="6 7">
    <name type="scientific">Raphidocelis subcapitata</name>
    <dbReference type="NCBI Taxonomy" id="307507"/>
    <lineage>
        <taxon>Eukaryota</taxon>
        <taxon>Viridiplantae</taxon>
        <taxon>Chlorophyta</taxon>
        <taxon>core chlorophytes</taxon>
        <taxon>Chlorophyceae</taxon>
        <taxon>CS clade</taxon>
        <taxon>Sphaeropleales</taxon>
        <taxon>Selenastraceae</taxon>
        <taxon>Raphidocelis</taxon>
    </lineage>
</organism>
<dbReference type="FunCoup" id="A0A2V0PFP7">
    <property type="interactions" value="1210"/>
</dbReference>
<dbReference type="Gene3D" id="3.30.1370.100">
    <property type="entry name" value="MutL, C-terminal domain, regulatory subdomain"/>
    <property type="match status" value="1"/>
</dbReference>
<dbReference type="EMBL" id="BDRX01000131">
    <property type="protein sequence ID" value="GBF98678.1"/>
    <property type="molecule type" value="Genomic_DNA"/>
</dbReference>
<dbReference type="Pfam" id="PF13589">
    <property type="entry name" value="HATPase_c_3"/>
    <property type="match status" value="1"/>
</dbReference>
<dbReference type="GO" id="GO:0005524">
    <property type="term" value="F:ATP binding"/>
    <property type="evidence" value="ECO:0007669"/>
    <property type="project" value="InterPro"/>
</dbReference>
<dbReference type="InterPro" id="IPR042120">
    <property type="entry name" value="MutL_C_dimsub"/>
</dbReference>
<dbReference type="STRING" id="307507.A0A2V0PFP7"/>
<dbReference type="InterPro" id="IPR042121">
    <property type="entry name" value="MutL_C_regsub"/>
</dbReference>
<dbReference type="PANTHER" id="PTHR10073">
    <property type="entry name" value="DNA MISMATCH REPAIR PROTEIN MLH, PMS, MUTL"/>
    <property type="match status" value="1"/>
</dbReference>
<evidence type="ECO:0000259" key="5">
    <source>
        <dbReference type="SMART" id="SM01340"/>
    </source>
</evidence>
<dbReference type="OrthoDB" id="429932at2759"/>
<dbReference type="InterPro" id="IPR036890">
    <property type="entry name" value="HATPase_C_sf"/>
</dbReference>
<comment type="caution">
    <text evidence="6">The sequence shown here is derived from an EMBL/GenBank/DDBJ whole genome shotgun (WGS) entry which is preliminary data.</text>
</comment>
<dbReference type="GO" id="GO:0030983">
    <property type="term" value="F:mismatched DNA binding"/>
    <property type="evidence" value="ECO:0007669"/>
    <property type="project" value="InterPro"/>
</dbReference>
<gene>
    <name evidence="6" type="ORF">Rsub_11672</name>
</gene>
<dbReference type="Gene3D" id="3.30.565.10">
    <property type="entry name" value="Histidine kinase-like ATPase, C-terminal domain"/>
    <property type="match status" value="1"/>
</dbReference>
<dbReference type="Gene3D" id="3.30.230.10">
    <property type="match status" value="1"/>
</dbReference>
<feature type="coiled-coil region" evidence="3">
    <location>
        <begin position="574"/>
        <end position="608"/>
    </location>
</feature>
<dbReference type="InterPro" id="IPR020568">
    <property type="entry name" value="Ribosomal_Su5_D2-typ_SF"/>
</dbReference>
<keyword evidence="7" id="KW-1185">Reference proteome</keyword>
<evidence type="ECO:0000256" key="1">
    <source>
        <dbReference type="ARBA" id="ARBA00006082"/>
    </source>
</evidence>
<proteinExistence type="inferred from homology"/>
<name>A0A2V0PFP7_9CHLO</name>
<dbReference type="SUPFAM" id="SSF118116">
    <property type="entry name" value="DNA mismatch repair protein MutL"/>
    <property type="match status" value="1"/>
</dbReference>
<dbReference type="SUPFAM" id="SSF55874">
    <property type="entry name" value="ATPase domain of HSP90 chaperone/DNA topoisomerase II/histidine kinase"/>
    <property type="match status" value="1"/>
</dbReference>
<evidence type="ECO:0000259" key="4">
    <source>
        <dbReference type="SMART" id="SM00853"/>
    </source>
</evidence>
<feature type="domain" description="DNA mismatch repair protein S5" evidence="5">
    <location>
        <begin position="244"/>
        <end position="377"/>
    </location>
</feature>
<evidence type="ECO:0008006" key="8">
    <source>
        <dbReference type="Google" id="ProtNLM"/>
    </source>
</evidence>
<dbReference type="GO" id="GO:0140664">
    <property type="term" value="F:ATP-dependent DNA damage sensor activity"/>
    <property type="evidence" value="ECO:0007669"/>
    <property type="project" value="InterPro"/>
</dbReference>
<dbReference type="Gene3D" id="3.30.1540.20">
    <property type="entry name" value="MutL, C-terminal domain, dimerisation subdomain"/>
    <property type="match status" value="1"/>
</dbReference>
<dbReference type="Proteomes" id="UP000247498">
    <property type="component" value="Unassembled WGS sequence"/>
</dbReference>
<dbReference type="InterPro" id="IPR038973">
    <property type="entry name" value="MutL/Mlh/Pms-like"/>
</dbReference>
<comment type="similarity">
    <text evidence="1">Belongs to the DNA mismatch repair MutL/HexB family.</text>
</comment>
<dbReference type="InterPro" id="IPR014790">
    <property type="entry name" value="MutL_C"/>
</dbReference>
<accession>A0A2V0PFP7</accession>